<evidence type="ECO:0000313" key="1">
    <source>
        <dbReference type="EMBL" id="KAI9904159.1"/>
    </source>
</evidence>
<dbReference type="EMBL" id="CM047940">
    <property type="protein sequence ID" value="KAI9904159.1"/>
    <property type="molecule type" value="Genomic_DNA"/>
</dbReference>
<protein>
    <submittedName>
        <fullName evidence="1">Uncharacterized protein</fullName>
    </submittedName>
</protein>
<proteinExistence type="predicted"/>
<name>A0ACC0VCY5_9HYPO</name>
<comment type="caution">
    <text evidence="1">The sequence shown here is derived from an EMBL/GenBank/DDBJ whole genome shotgun (WGS) entry which is preliminary data.</text>
</comment>
<dbReference type="Proteomes" id="UP001163324">
    <property type="component" value="Chromosome 1"/>
</dbReference>
<evidence type="ECO:0000313" key="2">
    <source>
        <dbReference type="Proteomes" id="UP001163324"/>
    </source>
</evidence>
<accession>A0ACC0VCY5</accession>
<sequence>MSASPNAFGPGQPNDQQSINLSLNFGSNNPFRNRAASPASPASPFDDPPARPLSRNPFIDNPIPAQPRGSMSNGSEHKSLSAEEIFASLTLDEKAVGSGTSGSSQQPPSRRPAPGQSGPAPRRGENVPPPQDSANRHRPTKSQEEALRAKRMQGPGADNQRRPPQQSTSPSRRPPPSRRPRRNSDSSVMDFDAKPLTDEEKRMIQAKRERDRRRKEGNGREGRSSSYSKEAGREGREGREEKSRSSKSRPSRRMDIIDQLDATSIYGTGLYHHDGPFDALNPHRNRSSRKNAPMQAFPKDSLNNSLGGAGPLNSQADHSALMGTNNEEAFRDFAGSARNKDGSSKGPDAPIFNPIQGVDMVHGDESVGLGTSTFLEGTPAARTAIHRHREEQAREVMEGGLQRKKSLAQRIRRVGGGQREPRDPNFSYRSPETVSAGTESNPFFSEYGRGEDVISVPNRDGALSPTSPPPVPRRDSNGAPLERRATTDATTTLGEDGGKPTGFIGRMKSLKGGRRPKGSNEVTTPPPNPGSAM</sequence>
<reference evidence="1" key="1">
    <citation type="submission" date="2022-10" db="EMBL/GenBank/DDBJ databases">
        <title>Complete Genome of Trichothecium roseum strain YXFP-22015, a Plant Pathogen Isolated from Citrus.</title>
        <authorList>
            <person name="Wang Y."/>
            <person name="Zhu L."/>
        </authorList>
    </citation>
    <scope>NUCLEOTIDE SEQUENCE</scope>
    <source>
        <strain evidence="1">YXFP-22015</strain>
    </source>
</reference>
<keyword evidence="2" id="KW-1185">Reference proteome</keyword>
<gene>
    <name evidence="1" type="ORF">N3K66_000688</name>
</gene>
<organism evidence="1 2">
    <name type="scientific">Trichothecium roseum</name>
    <dbReference type="NCBI Taxonomy" id="47278"/>
    <lineage>
        <taxon>Eukaryota</taxon>
        <taxon>Fungi</taxon>
        <taxon>Dikarya</taxon>
        <taxon>Ascomycota</taxon>
        <taxon>Pezizomycotina</taxon>
        <taxon>Sordariomycetes</taxon>
        <taxon>Hypocreomycetidae</taxon>
        <taxon>Hypocreales</taxon>
        <taxon>Hypocreales incertae sedis</taxon>
        <taxon>Trichothecium</taxon>
    </lineage>
</organism>